<dbReference type="EMBL" id="JBANRG010000014">
    <property type="protein sequence ID" value="KAK7460830.1"/>
    <property type="molecule type" value="Genomic_DNA"/>
</dbReference>
<evidence type="ECO:0000313" key="3">
    <source>
        <dbReference type="Proteomes" id="UP001498398"/>
    </source>
</evidence>
<keyword evidence="3" id="KW-1185">Reference proteome</keyword>
<name>A0ABR1JHW5_9AGAR</name>
<organism evidence="2 3">
    <name type="scientific">Marasmiellus scandens</name>
    <dbReference type="NCBI Taxonomy" id="2682957"/>
    <lineage>
        <taxon>Eukaryota</taxon>
        <taxon>Fungi</taxon>
        <taxon>Dikarya</taxon>
        <taxon>Basidiomycota</taxon>
        <taxon>Agaricomycotina</taxon>
        <taxon>Agaricomycetes</taxon>
        <taxon>Agaricomycetidae</taxon>
        <taxon>Agaricales</taxon>
        <taxon>Marasmiineae</taxon>
        <taxon>Omphalotaceae</taxon>
        <taxon>Marasmiellus</taxon>
    </lineage>
</organism>
<evidence type="ECO:0000313" key="2">
    <source>
        <dbReference type="EMBL" id="KAK7460830.1"/>
    </source>
</evidence>
<accession>A0ABR1JHW5</accession>
<evidence type="ECO:0000256" key="1">
    <source>
        <dbReference type="SAM" id="MobiDB-lite"/>
    </source>
</evidence>
<protein>
    <recommendedName>
        <fullName evidence="4">BTB domain-containing protein</fullName>
    </recommendedName>
</protein>
<feature type="region of interest" description="Disordered" evidence="1">
    <location>
        <begin position="1"/>
        <end position="57"/>
    </location>
</feature>
<reference evidence="2 3" key="1">
    <citation type="submission" date="2024-01" db="EMBL/GenBank/DDBJ databases">
        <title>A draft genome for the cacao thread blight pathogen Marasmiellus scandens.</title>
        <authorList>
            <person name="Baruah I.K."/>
            <person name="Leung J."/>
            <person name="Bukari Y."/>
            <person name="Amoako-Attah I."/>
            <person name="Meinhardt L.W."/>
            <person name="Bailey B.A."/>
            <person name="Cohen S.P."/>
        </authorList>
    </citation>
    <scope>NUCLEOTIDE SEQUENCE [LARGE SCALE GENOMIC DNA]</scope>
    <source>
        <strain evidence="2 3">GH-19</strain>
    </source>
</reference>
<gene>
    <name evidence="2" type="ORF">VKT23_008759</name>
</gene>
<feature type="compositionally biased region" description="Polar residues" evidence="1">
    <location>
        <begin position="1"/>
        <end position="10"/>
    </location>
</feature>
<dbReference type="Proteomes" id="UP001498398">
    <property type="component" value="Unassembled WGS sequence"/>
</dbReference>
<proteinExistence type="predicted"/>
<dbReference type="CDD" id="cd18186">
    <property type="entry name" value="BTB_POZ_ZBTB_KLHL-like"/>
    <property type="match status" value="1"/>
</dbReference>
<comment type="caution">
    <text evidence="2">The sequence shown here is derived from an EMBL/GenBank/DDBJ whole genome shotgun (WGS) entry which is preliminary data.</text>
</comment>
<sequence>MNASPLTPRNVSKRLLRSENTPPVKATKATSRLTGASARRKARNGMRSAQYDAEKAKLKSRQRPIRYVIQTVAPSSTDVEMQDAQPAIHTTPVSLPRALGRPTPSEPSAEAIKAACGSEYSGQTGEFIRDCLREEGRGYRLLRTNASVKSSPLTSLPNELSIIVNDLSATDLPTHMLAIYGRPTSNQPKAQVKLFPVHAMVFAAHCARLPPFPPSPNTTPVSPSSEPRETTVPIRPICLPHPQTFSPLLQYLYTFRPEVLYRTLLPTLPSSAFTEDPLNPDNILSLANELGRTFVVNVLLRHAMLVHGLWTNVCALGVADEGLWEIIDACWEVLLQALAVGTGEPRKVAIEDMRAQEQAQAQN</sequence>
<evidence type="ECO:0008006" key="4">
    <source>
        <dbReference type="Google" id="ProtNLM"/>
    </source>
</evidence>